<keyword evidence="4" id="KW-0460">Magnesium</keyword>
<evidence type="ECO:0000256" key="2">
    <source>
        <dbReference type="ARBA" id="ARBA00023134"/>
    </source>
</evidence>
<organism evidence="5 6">
    <name type="scientific">Orbilia blumenaviensis</name>
    <dbReference type="NCBI Taxonomy" id="1796055"/>
    <lineage>
        <taxon>Eukaryota</taxon>
        <taxon>Fungi</taxon>
        <taxon>Dikarya</taxon>
        <taxon>Ascomycota</taxon>
        <taxon>Pezizomycotina</taxon>
        <taxon>Orbiliomycetes</taxon>
        <taxon>Orbiliales</taxon>
        <taxon>Orbiliaceae</taxon>
        <taxon>Orbilia</taxon>
    </lineage>
</organism>
<dbReference type="PANTHER" id="PTHR11711">
    <property type="entry name" value="ADP RIBOSYLATION FACTOR-RELATED"/>
    <property type="match status" value="1"/>
</dbReference>
<feature type="binding site" evidence="4">
    <location>
        <position position="49"/>
    </location>
    <ligand>
        <name>Mg(2+)</name>
        <dbReference type="ChEBI" id="CHEBI:18420"/>
    </ligand>
</feature>
<protein>
    <submittedName>
        <fullName evidence="5">Ubiquitinyl hydrolase 1</fullName>
    </submittedName>
</protein>
<keyword evidence="4" id="KW-0479">Metal-binding</keyword>
<dbReference type="Proteomes" id="UP001373714">
    <property type="component" value="Unassembled WGS sequence"/>
</dbReference>
<evidence type="ECO:0000313" key="6">
    <source>
        <dbReference type="Proteomes" id="UP001373714"/>
    </source>
</evidence>
<dbReference type="PROSITE" id="PS51417">
    <property type="entry name" value="ARF"/>
    <property type="match status" value="1"/>
</dbReference>
<dbReference type="EMBL" id="JAVHNS010000008">
    <property type="protein sequence ID" value="KAK6346077.1"/>
    <property type="molecule type" value="Genomic_DNA"/>
</dbReference>
<feature type="binding site" evidence="3">
    <location>
        <position position="71"/>
    </location>
    <ligand>
        <name>GTP</name>
        <dbReference type="ChEBI" id="CHEBI:37565"/>
    </ligand>
</feature>
<reference evidence="5 6" key="1">
    <citation type="submission" date="2019-10" db="EMBL/GenBank/DDBJ databases">
        <authorList>
            <person name="Palmer J.M."/>
        </authorList>
    </citation>
    <scope>NUCLEOTIDE SEQUENCE [LARGE SCALE GENOMIC DNA]</scope>
    <source>
        <strain evidence="5 6">TWF730</strain>
    </source>
</reference>
<gene>
    <name evidence="5" type="primary">YUH1_2</name>
    <name evidence="5" type="ORF">TWF730_010410</name>
</gene>
<feature type="binding site" evidence="3">
    <location>
        <begin position="24"/>
        <end position="31"/>
    </location>
    <ligand>
        <name>GTP</name>
        <dbReference type="ChEBI" id="CHEBI:37565"/>
    </ligand>
</feature>
<evidence type="ECO:0000313" key="5">
    <source>
        <dbReference type="EMBL" id="KAK6346077.1"/>
    </source>
</evidence>
<dbReference type="InterPro" id="IPR006689">
    <property type="entry name" value="Small_GTPase_ARF/SAR"/>
</dbReference>
<evidence type="ECO:0000256" key="4">
    <source>
        <dbReference type="PIRSR" id="PIRSR606689-2"/>
    </source>
</evidence>
<name>A0AAV9UN64_9PEZI</name>
<dbReference type="GO" id="GO:0046872">
    <property type="term" value="F:metal ion binding"/>
    <property type="evidence" value="ECO:0007669"/>
    <property type="project" value="UniProtKB-KW"/>
</dbReference>
<dbReference type="GO" id="GO:0005525">
    <property type="term" value="F:GTP binding"/>
    <property type="evidence" value="ECO:0007669"/>
    <property type="project" value="UniProtKB-KW"/>
</dbReference>
<proteinExistence type="predicted"/>
<dbReference type="InterPro" id="IPR027417">
    <property type="entry name" value="P-loop_NTPase"/>
</dbReference>
<keyword evidence="2 3" id="KW-0342">GTP-binding</keyword>
<accession>A0AAV9UN64</accession>
<dbReference type="SUPFAM" id="SSF52540">
    <property type="entry name" value="P-loop containing nucleoside triphosphate hydrolases"/>
    <property type="match status" value="1"/>
</dbReference>
<keyword evidence="1 3" id="KW-0547">Nucleotide-binding</keyword>
<keyword evidence="5" id="KW-0378">Hydrolase</keyword>
<feature type="binding site" evidence="4">
    <location>
        <position position="31"/>
    </location>
    <ligand>
        <name>Mg(2+)</name>
        <dbReference type="ChEBI" id="CHEBI:18420"/>
    </ligand>
</feature>
<dbReference type="Gene3D" id="3.40.50.300">
    <property type="entry name" value="P-loop containing nucleotide triphosphate hydrolases"/>
    <property type="match status" value="1"/>
</dbReference>
<evidence type="ECO:0000256" key="3">
    <source>
        <dbReference type="PIRSR" id="PIRSR606689-1"/>
    </source>
</evidence>
<sequence>MAGLVNFFKSKIVGRHQDRCVILGLDAAGKTTFLYKCVLPGETITTIPTIGFNVETVKINDSDITLWDIGGCDKIRPLIRHYFSSGMALLFILDIHDGRLDEAMEELRYQVSEATTNFDAGFVGIMFNKQDLPGSTPELRAKCRRVVEDNMNGFRIKWRIFDSDALSSKTGDGVDGVLQGVYEGLRGWVPDPHADPIDKTRIVQPDTVPTRGELLKRIKSLKESKSNVYRYSDVYLNKMRTGKLETWDHSDHLYVANILLRKVLEDPSQTTTPQQPVFAAVDMFLDNLVSMLQEAPGRFRNTAHQTLTTFWVHQVYLAMHRFKDPVSHSNQAASWSDRFFALLEQNPELMNGRLWEEYYSKNHLFSPKAKENLVTPDIQQLPSVDTSEKGARETAYNSQRLGEDQNSRRLKRWAYATLQTVKATNARRGLIVKKALSELQRDTIRKRAKEQTVEPYSETQAYFWIQIVHAGMEGILKKSPTFDFARVSYDSIEILYPDVFGSDDLWKEYYLESDWKGLTARVNFIPPKKGKVIPNFTPTFALEQDWKLAVSEVQIPTMEELMQRADYISNYEVVAKSATTESKLSGPKPMDVRTGQLHDEDDDDDWVEVREVTAKVVEVKISEPEKLSVEVSSPQTWEDQAELIHQIFNKLPKLESQINHSFISKIAYDEVNKSWSQNPQSEQTHKLHSQLTKMTFWVRMIVEAYIDTYGPSLEREKAILEGREDSTINLRGFLSKNLELCWEDLWMVYYNELTWKSVTATEMILGCDRKQLRSVRGWKERSL</sequence>
<evidence type="ECO:0000256" key="1">
    <source>
        <dbReference type="ARBA" id="ARBA00022741"/>
    </source>
</evidence>
<dbReference type="Pfam" id="PF00025">
    <property type="entry name" value="Arf"/>
    <property type="match status" value="1"/>
</dbReference>
<dbReference type="InterPro" id="IPR024156">
    <property type="entry name" value="Small_GTPase_ARF"/>
</dbReference>
<keyword evidence="6" id="KW-1185">Reference proteome</keyword>
<dbReference type="GO" id="GO:0003924">
    <property type="term" value="F:GTPase activity"/>
    <property type="evidence" value="ECO:0007669"/>
    <property type="project" value="InterPro"/>
</dbReference>
<dbReference type="AlphaFoldDB" id="A0AAV9UN64"/>
<dbReference type="SMART" id="SM00177">
    <property type="entry name" value="ARF"/>
    <property type="match status" value="1"/>
</dbReference>
<dbReference type="CDD" id="cd00878">
    <property type="entry name" value="Arf_Arl"/>
    <property type="match status" value="1"/>
</dbReference>
<comment type="caution">
    <text evidence="5">The sequence shown here is derived from an EMBL/GenBank/DDBJ whole genome shotgun (WGS) entry which is preliminary data.</text>
</comment>
<feature type="binding site" evidence="3">
    <location>
        <begin position="128"/>
        <end position="131"/>
    </location>
    <ligand>
        <name>GTP</name>
        <dbReference type="ChEBI" id="CHEBI:37565"/>
    </ligand>
</feature>